<name>A0A852X5C1_9MICO</name>
<dbReference type="Proteomes" id="UP000592181">
    <property type="component" value="Unassembled WGS sequence"/>
</dbReference>
<organism evidence="1 2">
    <name type="scientific">Janibacter alkaliphilus</name>
    <dbReference type="NCBI Taxonomy" id="1069963"/>
    <lineage>
        <taxon>Bacteria</taxon>
        <taxon>Bacillati</taxon>
        <taxon>Actinomycetota</taxon>
        <taxon>Actinomycetes</taxon>
        <taxon>Micrococcales</taxon>
        <taxon>Intrasporangiaceae</taxon>
        <taxon>Janibacter</taxon>
    </lineage>
</organism>
<evidence type="ECO:0000313" key="2">
    <source>
        <dbReference type="Proteomes" id="UP000592181"/>
    </source>
</evidence>
<keyword evidence="2" id="KW-1185">Reference proteome</keyword>
<accession>A0A852X5C1</accession>
<evidence type="ECO:0000313" key="1">
    <source>
        <dbReference type="EMBL" id="NYG37637.1"/>
    </source>
</evidence>
<dbReference type="AlphaFoldDB" id="A0A852X5C1"/>
<comment type="caution">
    <text evidence="1">The sequence shown here is derived from an EMBL/GenBank/DDBJ whole genome shotgun (WGS) entry which is preliminary data.</text>
</comment>
<dbReference type="EMBL" id="JACBZX010000001">
    <property type="protein sequence ID" value="NYG37637.1"/>
    <property type="molecule type" value="Genomic_DNA"/>
</dbReference>
<protein>
    <submittedName>
        <fullName evidence="1">Uncharacterized protein</fullName>
    </submittedName>
</protein>
<proteinExistence type="predicted"/>
<reference evidence="1 2" key="1">
    <citation type="submission" date="2020-07" db="EMBL/GenBank/DDBJ databases">
        <title>Sequencing the genomes of 1000 actinobacteria strains.</title>
        <authorList>
            <person name="Klenk H.-P."/>
        </authorList>
    </citation>
    <scope>NUCLEOTIDE SEQUENCE [LARGE SCALE GENOMIC DNA]</scope>
    <source>
        <strain evidence="1 2">DSM 24723</strain>
    </source>
</reference>
<gene>
    <name evidence="1" type="ORF">BJY28_002106</name>
</gene>
<sequence length="44" mass="5414">MVSVHRQGRGAARVEARRRLTGEDRRFARQLRRRRRGRWWLAAR</sequence>